<keyword evidence="6" id="KW-1185">Reference proteome</keyword>
<evidence type="ECO:0000259" key="4">
    <source>
        <dbReference type="Pfam" id="PF08241"/>
    </source>
</evidence>
<dbReference type="InterPro" id="IPR029063">
    <property type="entry name" value="SAM-dependent_MTases_sf"/>
</dbReference>
<accession>A0A919VFQ2</accession>
<dbReference type="PANTHER" id="PTHR44942">
    <property type="entry name" value="METHYLTRANSF_11 DOMAIN-CONTAINING PROTEIN"/>
    <property type="match status" value="1"/>
</dbReference>
<comment type="caution">
    <text evidence="5">The sequence shown here is derived from an EMBL/GenBank/DDBJ whole genome shotgun (WGS) entry which is preliminary data.</text>
</comment>
<evidence type="ECO:0000256" key="3">
    <source>
        <dbReference type="ARBA" id="ARBA00022679"/>
    </source>
</evidence>
<evidence type="ECO:0000313" key="6">
    <source>
        <dbReference type="Proteomes" id="UP000679179"/>
    </source>
</evidence>
<dbReference type="EMBL" id="BOPZ01000043">
    <property type="protein sequence ID" value="GIM30554.1"/>
    <property type="molecule type" value="Genomic_DNA"/>
</dbReference>
<evidence type="ECO:0000313" key="5">
    <source>
        <dbReference type="EMBL" id="GIM30554.1"/>
    </source>
</evidence>
<dbReference type="SUPFAM" id="SSF53335">
    <property type="entry name" value="S-adenosyl-L-methionine-dependent methyltransferases"/>
    <property type="match status" value="1"/>
</dbReference>
<evidence type="ECO:0000256" key="2">
    <source>
        <dbReference type="ARBA" id="ARBA00022603"/>
    </source>
</evidence>
<reference evidence="5" key="1">
    <citation type="submission" date="2021-03" db="EMBL/GenBank/DDBJ databases">
        <title>Taxonomic study of Clostridium polyendosporum from meadow-gley soil under rice.</title>
        <authorList>
            <person name="Kobayashi H."/>
            <person name="Tanizawa Y."/>
            <person name="Yagura M."/>
        </authorList>
    </citation>
    <scope>NUCLEOTIDE SEQUENCE</scope>
    <source>
        <strain evidence="5">JCM 30710</strain>
    </source>
</reference>
<dbReference type="Gene3D" id="3.40.50.150">
    <property type="entry name" value="Vaccinia Virus protein VP39"/>
    <property type="match status" value="1"/>
</dbReference>
<keyword evidence="2" id="KW-0489">Methyltransferase</keyword>
<gene>
    <name evidence="5" type="ORF">CPJCM30710_32200</name>
</gene>
<dbReference type="InterPro" id="IPR051052">
    <property type="entry name" value="Diverse_substrate_MTase"/>
</dbReference>
<organism evidence="5 6">
    <name type="scientific">Clostridium polyendosporum</name>
    <dbReference type="NCBI Taxonomy" id="69208"/>
    <lineage>
        <taxon>Bacteria</taxon>
        <taxon>Bacillati</taxon>
        <taxon>Bacillota</taxon>
        <taxon>Clostridia</taxon>
        <taxon>Eubacteriales</taxon>
        <taxon>Clostridiaceae</taxon>
        <taxon>Clostridium</taxon>
    </lineage>
</organism>
<name>A0A919VFQ2_9CLOT</name>
<feature type="domain" description="Methyltransferase type 11" evidence="4">
    <location>
        <begin position="3"/>
        <end position="57"/>
    </location>
</feature>
<dbReference type="PANTHER" id="PTHR44942:SF4">
    <property type="entry name" value="METHYLTRANSFERASE TYPE 11 DOMAIN-CONTAINING PROTEIN"/>
    <property type="match status" value="1"/>
</dbReference>
<dbReference type="GO" id="GO:0032259">
    <property type="term" value="P:methylation"/>
    <property type="evidence" value="ECO:0007669"/>
    <property type="project" value="UniProtKB-KW"/>
</dbReference>
<sequence length="61" mass="7186">MIRYFNKVYATDISENQILNAMEHEGVEYSIHSSESTEFKNNSFDLICVAQALHWFSYDTF</sequence>
<protein>
    <recommendedName>
        <fullName evidence="4">Methyltransferase type 11 domain-containing protein</fullName>
    </recommendedName>
</protein>
<dbReference type="Pfam" id="PF08241">
    <property type="entry name" value="Methyltransf_11"/>
    <property type="match status" value="1"/>
</dbReference>
<evidence type="ECO:0000256" key="1">
    <source>
        <dbReference type="ARBA" id="ARBA00008361"/>
    </source>
</evidence>
<keyword evidence="3" id="KW-0808">Transferase</keyword>
<dbReference type="InterPro" id="IPR013216">
    <property type="entry name" value="Methyltransf_11"/>
</dbReference>
<dbReference type="Proteomes" id="UP000679179">
    <property type="component" value="Unassembled WGS sequence"/>
</dbReference>
<proteinExistence type="inferred from homology"/>
<dbReference type="GO" id="GO:0008757">
    <property type="term" value="F:S-adenosylmethionine-dependent methyltransferase activity"/>
    <property type="evidence" value="ECO:0007669"/>
    <property type="project" value="InterPro"/>
</dbReference>
<dbReference type="AlphaFoldDB" id="A0A919VFQ2"/>
<comment type="similarity">
    <text evidence="1">Belongs to the methyltransferase superfamily.</text>
</comment>